<proteinExistence type="predicted"/>
<dbReference type="Proteomes" id="UP000287330">
    <property type="component" value="Unassembled WGS sequence"/>
</dbReference>
<feature type="transmembrane region" description="Helical" evidence="2">
    <location>
        <begin position="349"/>
        <end position="374"/>
    </location>
</feature>
<gene>
    <name evidence="3" type="ORF">CWE25_10820</name>
</gene>
<evidence type="ECO:0000256" key="1">
    <source>
        <dbReference type="SAM" id="Coils"/>
    </source>
</evidence>
<evidence type="ECO:0000313" key="4">
    <source>
        <dbReference type="Proteomes" id="UP000287330"/>
    </source>
</evidence>
<keyword evidence="2" id="KW-1133">Transmembrane helix</keyword>
<protein>
    <submittedName>
        <fullName evidence="3">TIGR03503 family protein</fullName>
    </submittedName>
</protein>
<evidence type="ECO:0000313" key="3">
    <source>
        <dbReference type="EMBL" id="RUO51468.1"/>
    </source>
</evidence>
<keyword evidence="1" id="KW-0175">Coiled coil</keyword>
<dbReference type="AlphaFoldDB" id="A0A432XRX6"/>
<dbReference type="NCBIfam" id="TIGR03503">
    <property type="entry name" value="TIGR03503 family protein"/>
    <property type="match status" value="1"/>
</dbReference>
<reference evidence="4" key="1">
    <citation type="journal article" date="2018" name="Front. Microbiol.">
        <title>Genome-Based Analysis Reveals the Taxonomy and Diversity of the Family Idiomarinaceae.</title>
        <authorList>
            <person name="Liu Y."/>
            <person name="Lai Q."/>
            <person name="Shao Z."/>
        </authorList>
    </citation>
    <scope>NUCLEOTIDE SEQUENCE [LARGE SCALE GENOMIC DNA]</scope>
    <source>
        <strain evidence="4">F23</strain>
    </source>
</reference>
<name>A0A432XRX6_9GAMM</name>
<accession>A0A432XRX6</accession>
<feature type="coiled-coil region" evidence="1">
    <location>
        <begin position="321"/>
        <end position="348"/>
    </location>
</feature>
<dbReference type="EMBL" id="PIPV01000010">
    <property type="protein sequence ID" value="RUO51468.1"/>
    <property type="molecule type" value="Genomic_DNA"/>
</dbReference>
<keyword evidence="2" id="KW-0472">Membrane</keyword>
<sequence length="390" mass="44551">MANRLPIEGQRFRIDENIDEITLLFFRERGSSPLILIKPDGSKWYEARHPIEQVTWYTNENFDMIRIKEPMPGPWQVAGRVDEENDAVIVSDVKFKAEPLPSPLYENEHIKVEGTLYNGDSPVKTARFHETVILEVLFISTNNADFDNFGVDPKRIGEFSDNGRGYDEYSGDGTFTSRFKLNITPGEYLPTYELTTPLYDRSYETEPVVIEASPVKFEMKLAKQAEQDHKLIIDIDDQRVALKSFALNGKVDFPNGEERTFSLSEVNKSKVSVPIANLDYGKHLIDMSVFATNQQGREFELVIDDYSFIANRPSPQPLSQAEQLAAKRSALEQERLEKQRQRDEQDSQLIANIIAIVSINLVLVIFGVGIIWYLRKRSRVPKTPSKGKND</sequence>
<dbReference type="OrthoDB" id="798937at2"/>
<evidence type="ECO:0000256" key="2">
    <source>
        <dbReference type="SAM" id="Phobius"/>
    </source>
</evidence>
<dbReference type="InterPro" id="IPR020010">
    <property type="entry name" value="CHP03503"/>
</dbReference>
<comment type="caution">
    <text evidence="3">The sequence shown here is derived from an EMBL/GenBank/DDBJ whole genome shotgun (WGS) entry which is preliminary data.</text>
</comment>
<keyword evidence="4" id="KW-1185">Reference proteome</keyword>
<organism evidence="3 4">
    <name type="scientific">Idiomarina fontislapidosi</name>
    <dbReference type="NCBI Taxonomy" id="263723"/>
    <lineage>
        <taxon>Bacteria</taxon>
        <taxon>Pseudomonadati</taxon>
        <taxon>Pseudomonadota</taxon>
        <taxon>Gammaproteobacteria</taxon>
        <taxon>Alteromonadales</taxon>
        <taxon>Idiomarinaceae</taxon>
        <taxon>Idiomarina</taxon>
    </lineage>
</organism>
<keyword evidence="2" id="KW-0812">Transmembrane</keyword>